<dbReference type="Proteomes" id="UP000008983">
    <property type="component" value="Unassembled WGS sequence"/>
</dbReference>
<proteinExistence type="predicted"/>
<dbReference type="AlphaFoldDB" id="G0R367"/>
<dbReference type="InterPro" id="IPR005176">
    <property type="entry name" value="PONY_dom"/>
</dbReference>
<reference evidence="4 5" key="1">
    <citation type="submission" date="2011-07" db="EMBL/GenBank/DDBJ databases">
        <authorList>
            <person name="Coyne R."/>
            <person name="Brami D."/>
            <person name="Johnson J."/>
            <person name="Hostetler J."/>
            <person name="Hannick L."/>
            <person name="Clark T."/>
            <person name="Cassidy-Hanley D."/>
            <person name="Inman J."/>
        </authorList>
    </citation>
    <scope>NUCLEOTIDE SEQUENCE [LARGE SCALE GENOMIC DNA]</scope>
    <source>
        <strain evidence="4 5">G5</strain>
    </source>
</reference>
<feature type="domain" description="DCUN1" evidence="3">
    <location>
        <begin position="52"/>
        <end position="240"/>
    </location>
</feature>
<dbReference type="GO" id="GO:0031624">
    <property type="term" value="F:ubiquitin conjugating enzyme binding"/>
    <property type="evidence" value="ECO:0007669"/>
    <property type="project" value="TreeGrafter"/>
</dbReference>
<dbReference type="PANTHER" id="PTHR12281">
    <property type="entry name" value="RP42 RELATED"/>
    <property type="match status" value="1"/>
</dbReference>
<dbReference type="GO" id="GO:0097602">
    <property type="term" value="F:cullin family protein binding"/>
    <property type="evidence" value="ECO:0007669"/>
    <property type="project" value="TreeGrafter"/>
</dbReference>
<evidence type="ECO:0000256" key="1">
    <source>
        <dbReference type="ARBA" id="ARBA00022786"/>
    </source>
</evidence>
<dbReference type="GO" id="GO:0000151">
    <property type="term" value="C:ubiquitin ligase complex"/>
    <property type="evidence" value="ECO:0007669"/>
    <property type="project" value="TreeGrafter"/>
</dbReference>
<dbReference type="eggNOG" id="KOG3077">
    <property type="taxonomic scope" value="Eukaryota"/>
</dbReference>
<dbReference type="STRING" id="857967.G0R367"/>
<dbReference type="OrthoDB" id="309581at2759"/>
<name>G0R367_ICHMU</name>
<dbReference type="Pfam" id="PF14555">
    <property type="entry name" value="UBA_4"/>
    <property type="match status" value="1"/>
</dbReference>
<gene>
    <name evidence="4" type="ORF">IMG5_183470</name>
</gene>
<dbReference type="InterPro" id="IPR009060">
    <property type="entry name" value="UBA-like_sf"/>
</dbReference>
<dbReference type="EMBL" id="GL984293">
    <property type="protein sequence ID" value="EGR28090.1"/>
    <property type="molecule type" value="Genomic_DNA"/>
</dbReference>
<comment type="function">
    <text evidence="2">Neddylation of cullins play an essential role in the regulation of SCF-type complexes activity.</text>
</comment>
<protein>
    <recommendedName>
        <fullName evidence="2">Defective in cullin neddylation protein</fullName>
    </recommendedName>
</protein>
<dbReference type="InParanoid" id="G0R367"/>
<dbReference type="GO" id="GO:0032182">
    <property type="term" value="F:ubiquitin-like protein binding"/>
    <property type="evidence" value="ECO:0007669"/>
    <property type="project" value="TreeGrafter"/>
</dbReference>
<dbReference type="PROSITE" id="PS51229">
    <property type="entry name" value="DCUN1"/>
    <property type="match status" value="1"/>
</dbReference>
<dbReference type="InterPro" id="IPR042460">
    <property type="entry name" value="DCN1-like_PONY"/>
</dbReference>
<dbReference type="SUPFAM" id="SSF46934">
    <property type="entry name" value="UBA-like"/>
    <property type="match status" value="1"/>
</dbReference>
<evidence type="ECO:0000256" key="2">
    <source>
        <dbReference type="RuleBase" id="RU410713"/>
    </source>
</evidence>
<dbReference type="OMA" id="LWCKFLQ"/>
<dbReference type="SUPFAM" id="SSF47473">
    <property type="entry name" value="EF-hand"/>
    <property type="match status" value="1"/>
</dbReference>
<sequence>MSLNAAQTKLKKEFMNFTGVDEKTAISILKKYNFDVNQAVNKYFESESKSGPNAQKYEQIFNTYMDSQSKKIEAEGIQKFCNDLGISPMDAVILVISYYFGAKKSGEYTKEEFCQGMSVLKVTSIAELKANIPHIRNELMDEETFKKVYKFTFNFSRESKNLEFESARALWEILLPFVFHFHKEWLQFLDQLPKEKQKDISQDLWNMLLEFHIQVRNDLSKYDPYSAWPSQIDEFMEFMGFKPQFEEY</sequence>
<dbReference type="GO" id="GO:0045116">
    <property type="term" value="P:protein neddylation"/>
    <property type="evidence" value="ECO:0007669"/>
    <property type="project" value="TreeGrafter"/>
</dbReference>
<keyword evidence="1" id="KW-0833">Ubl conjugation pathway</keyword>
<dbReference type="InterPro" id="IPR011992">
    <property type="entry name" value="EF-hand-dom_pair"/>
</dbReference>
<keyword evidence="5" id="KW-1185">Reference proteome</keyword>
<dbReference type="Gene3D" id="1.10.238.10">
    <property type="entry name" value="EF-hand"/>
    <property type="match status" value="1"/>
</dbReference>
<organism evidence="4 5">
    <name type="scientific">Ichthyophthirius multifiliis</name>
    <name type="common">White spot disease agent</name>
    <name type="synonym">Ich</name>
    <dbReference type="NCBI Taxonomy" id="5932"/>
    <lineage>
        <taxon>Eukaryota</taxon>
        <taxon>Sar</taxon>
        <taxon>Alveolata</taxon>
        <taxon>Ciliophora</taxon>
        <taxon>Intramacronucleata</taxon>
        <taxon>Oligohymenophorea</taxon>
        <taxon>Hymenostomatida</taxon>
        <taxon>Ophryoglenina</taxon>
        <taxon>Ichthyophthirius</taxon>
    </lineage>
</organism>
<dbReference type="InterPro" id="IPR014764">
    <property type="entry name" value="DCN-prot"/>
</dbReference>
<dbReference type="Gene3D" id="1.10.238.200">
    <property type="entry name" value="Cullin, PONY binding domain"/>
    <property type="match status" value="1"/>
</dbReference>
<dbReference type="PANTHER" id="PTHR12281:SF31">
    <property type="entry name" value="DCN1-LIKE PROTEIN 3"/>
    <property type="match status" value="1"/>
</dbReference>
<evidence type="ECO:0000313" key="4">
    <source>
        <dbReference type="EMBL" id="EGR28090.1"/>
    </source>
</evidence>
<dbReference type="RefSeq" id="XP_004027435.1">
    <property type="nucleotide sequence ID" value="XM_004027386.1"/>
</dbReference>
<evidence type="ECO:0000259" key="3">
    <source>
        <dbReference type="PROSITE" id="PS51229"/>
    </source>
</evidence>
<evidence type="ECO:0000313" key="5">
    <source>
        <dbReference type="Proteomes" id="UP000008983"/>
    </source>
</evidence>
<dbReference type="Gene3D" id="1.10.8.10">
    <property type="entry name" value="DNA helicase RuvA subunit, C-terminal domain"/>
    <property type="match status" value="1"/>
</dbReference>
<dbReference type="GeneID" id="14904172"/>
<dbReference type="Pfam" id="PF03556">
    <property type="entry name" value="Cullin_binding"/>
    <property type="match status" value="1"/>
</dbReference>
<dbReference type="CDD" id="cd14273">
    <property type="entry name" value="UBA_TAP-C_like"/>
    <property type="match status" value="1"/>
</dbReference>
<accession>G0R367</accession>